<feature type="chain" id="PRO_5043429314" description="LysM domain-containing protein" evidence="5">
    <location>
        <begin position="22"/>
        <end position="803"/>
    </location>
</feature>
<dbReference type="CDD" id="cd00118">
    <property type="entry name" value="LysM"/>
    <property type="match status" value="3"/>
</dbReference>
<dbReference type="EMBL" id="MU866004">
    <property type="protein sequence ID" value="KAK4442907.1"/>
    <property type="molecule type" value="Genomic_DNA"/>
</dbReference>
<evidence type="ECO:0000256" key="2">
    <source>
        <dbReference type="ARBA" id="ARBA00023026"/>
    </source>
</evidence>
<accession>A0AAV9G4H9</accession>
<reference evidence="7" key="1">
    <citation type="journal article" date="2023" name="Mol. Phylogenet. Evol.">
        <title>Genome-scale phylogeny and comparative genomics of the fungal order Sordariales.</title>
        <authorList>
            <person name="Hensen N."/>
            <person name="Bonometti L."/>
            <person name="Westerberg I."/>
            <person name="Brannstrom I.O."/>
            <person name="Guillou S."/>
            <person name="Cros-Aarteil S."/>
            <person name="Calhoun S."/>
            <person name="Haridas S."/>
            <person name="Kuo A."/>
            <person name="Mondo S."/>
            <person name="Pangilinan J."/>
            <person name="Riley R."/>
            <person name="LaButti K."/>
            <person name="Andreopoulos B."/>
            <person name="Lipzen A."/>
            <person name="Chen C."/>
            <person name="Yan M."/>
            <person name="Daum C."/>
            <person name="Ng V."/>
            <person name="Clum A."/>
            <person name="Steindorff A."/>
            <person name="Ohm R.A."/>
            <person name="Martin F."/>
            <person name="Silar P."/>
            <person name="Natvig D.O."/>
            <person name="Lalanne C."/>
            <person name="Gautier V."/>
            <person name="Ament-Velasquez S.L."/>
            <person name="Kruys A."/>
            <person name="Hutchinson M.I."/>
            <person name="Powell A.J."/>
            <person name="Barry K."/>
            <person name="Miller A.N."/>
            <person name="Grigoriev I.V."/>
            <person name="Debuchy R."/>
            <person name="Gladieux P."/>
            <person name="Hiltunen Thoren M."/>
            <person name="Johannesson H."/>
        </authorList>
    </citation>
    <scope>NUCLEOTIDE SEQUENCE</scope>
    <source>
        <strain evidence="7">PSN243</strain>
    </source>
</reference>
<feature type="compositionally biased region" description="Pro residues" evidence="4">
    <location>
        <begin position="654"/>
        <end position="671"/>
    </location>
</feature>
<dbReference type="Gene3D" id="3.10.350.10">
    <property type="entry name" value="LysM domain"/>
    <property type="match status" value="5"/>
</dbReference>
<name>A0AAV9G4H9_9PEZI</name>
<dbReference type="PANTHER" id="PTHR34997">
    <property type="entry name" value="AM15"/>
    <property type="match status" value="1"/>
</dbReference>
<feature type="domain" description="LysM" evidence="6">
    <location>
        <begin position="753"/>
        <end position="800"/>
    </location>
</feature>
<proteinExistence type="inferred from homology"/>
<dbReference type="Proteomes" id="UP001321760">
    <property type="component" value="Unassembled WGS sequence"/>
</dbReference>
<feature type="signal peptide" evidence="5">
    <location>
        <begin position="1"/>
        <end position="21"/>
    </location>
</feature>
<feature type="domain" description="LysM" evidence="6">
    <location>
        <begin position="682"/>
        <end position="729"/>
    </location>
</feature>
<dbReference type="Pfam" id="PF01476">
    <property type="entry name" value="LysM"/>
    <property type="match status" value="2"/>
</dbReference>
<dbReference type="PANTHER" id="PTHR34997:SF1">
    <property type="entry name" value="PEPTIDOGLYCAN-BINDING LYSIN DOMAIN"/>
    <property type="match status" value="1"/>
</dbReference>
<dbReference type="SMART" id="SM00257">
    <property type="entry name" value="LysM"/>
    <property type="match status" value="3"/>
</dbReference>
<evidence type="ECO:0000259" key="6">
    <source>
        <dbReference type="PROSITE" id="PS51782"/>
    </source>
</evidence>
<evidence type="ECO:0000313" key="8">
    <source>
        <dbReference type="Proteomes" id="UP001321760"/>
    </source>
</evidence>
<dbReference type="InterPro" id="IPR036779">
    <property type="entry name" value="LysM_dom_sf"/>
</dbReference>
<feature type="compositionally biased region" description="Low complexity" evidence="4">
    <location>
        <begin position="642"/>
        <end position="653"/>
    </location>
</feature>
<feature type="domain" description="LysM" evidence="6">
    <location>
        <begin position="290"/>
        <end position="341"/>
    </location>
</feature>
<keyword evidence="5" id="KW-0732">Signal</keyword>
<evidence type="ECO:0000256" key="1">
    <source>
        <dbReference type="ARBA" id="ARBA00022669"/>
    </source>
</evidence>
<dbReference type="AlphaFoldDB" id="A0AAV9G4H9"/>
<dbReference type="InterPro" id="IPR018392">
    <property type="entry name" value="LysM"/>
</dbReference>
<evidence type="ECO:0000256" key="5">
    <source>
        <dbReference type="SAM" id="SignalP"/>
    </source>
</evidence>
<organism evidence="7 8">
    <name type="scientific">Podospora aff. communis PSN243</name>
    <dbReference type="NCBI Taxonomy" id="3040156"/>
    <lineage>
        <taxon>Eukaryota</taxon>
        <taxon>Fungi</taxon>
        <taxon>Dikarya</taxon>
        <taxon>Ascomycota</taxon>
        <taxon>Pezizomycotina</taxon>
        <taxon>Sordariomycetes</taxon>
        <taxon>Sordariomycetidae</taxon>
        <taxon>Sordariales</taxon>
        <taxon>Podosporaceae</taxon>
        <taxon>Podospora</taxon>
    </lineage>
</organism>
<evidence type="ECO:0000256" key="4">
    <source>
        <dbReference type="SAM" id="MobiDB-lite"/>
    </source>
</evidence>
<feature type="domain" description="LysM" evidence="6">
    <location>
        <begin position="384"/>
        <end position="430"/>
    </location>
</feature>
<feature type="domain" description="LysM" evidence="6">
    <location>
        <begin position="240"/>
        <end position="285"/>
    </location>
</feature>
<keyword evidence="8" id="KW-1185">Reference proteome</keyword>
<feature type="region of interest" description="Disordered" evidence="4">
    <location>
        <begin position="640"/>
        <end position="680"/>
    </location>
</feature>
<dbReference type="SUPFAM" id="SSF54106">
    <property type="entry name" value="LysM domain"/>
    <property type="match status" value="2"/>
</dbReference>
<protein>
    <recommendedName>
        <fullName evidence="6">LysM domain-containing protein</fullName>
    </recommendedName>
</protein>
<comment type="caution">
    <text evidence="7">The sequence shown here is derived from an EMBL/GenBank/DDBJ whole genome shotgun (WGS) entry which is preliminary data.</text>
</comment>
<dbReference type="GO" id="GO:0008061">
    <property type="term" value="F:chitin binding"/>
    <property type="evidence" value="ECO:0007669"/>
    <property type="project" value="UniProtKB-KW"/>
</dbReference>
<keyword evidence="2" id="KW-0843">Virulence</keyword>
<evidence type="ECO:0000313" key="7">
    <source>
        <dbReference type="EMBL" id="KAK4442907.1"/>
    </source>
</evidence>
<sequence length="803" mass="85027">MVAGASTLLPLAVLLLSPVFAFQYLTVDTLPVDGLTTPCIAALTAELDCSGAVETFPFVSYSPTAILVEECTEECAESLSEFRSNVAASCVGETYPDIYGVTAGAMDDIPIEYAAVVLEHHYNRTCLTDDTNRWCNNVALLAVGGDPAEGEVPGVSKRQVPDPEPDPVDPCDDCLVKIMQFQVGSFVEGSDDLESAYSSYTSSCTKTDFPITFSPPPFTVTPTSASSVSSAAPTPTCAGTTYNIVTGDTCESVSLSQGIGTAWLLFDNDLEAFCADFPASGSLCISSVCETYTVLEGDTCKSIAAAYDSSEVTEVLIGSWNPILGPICRAIALSVGHEICVSPPGSGPRVPVSSTITSALPDPTPTAAPVPPDVDPGTNTNCAEYHLVIPGEYCNILVMRYAIVLADFMFLNQGVNENCTNLYAYTSYCVRPVGPISEYEGHPDYVPPEVSVSVMPFSDLPTATYVQPTITMPPVLPLATGTRSGCWSYVEADTLIDDSDAYEEAGYASRCHLLAKGWGVALTDLKNWNPSLDIASPTCGPVTGFRYCMLAYDQSLSPPKNEEPGSELPVAVYPKGGGEPEDCAVWFRVRSGMTCAQVLEHIGRTLAEFYEWNPSVSADCSTMFADTLYCSFAGDMGPLDPEPSSTVSSAPPSSSTPPPTSTSSAPSPPGPTQAGQHPNCNAWHLVESGDGCWSISVEYSITLQDFYDWNTAVTDDCASGFWGGYAYCVGIEVPAPPGPPGPTQAGVASNCNAWHLAVSGDGCWDITVTHSITLTQFYTWNPAITDDCASGFWLGYAYCVGVS</sequence>
<dbReference type="PROSITE" id="PS51782">
    <property type="entry name" value="LYSM"/>
    <property type="match status" value="5"/>
</dbReference>
<comment type="similarity">
    <text evidence="3">Belongs to the secreted LysM effector family.</text>
</comment>
<dbReference type="InterPro" id="IPR052210">
    <property type="entry name" value="LysM1-like"/>
</dbReference>
<evidence type="ECO:0000256" key="3">
    <source>
        <dbReference type="ARBA" id="ARBA00044955"/>
    </source>
</evidence>
<keyword evidence="1" id="KW-0147">Chitin-binding</keyword>
<reference evidence="7" key="2">
    <citation type="submission" date="2023-05" db="EMBL/GenBank/DDBJ databases">
        <authorList>
            <consortium name="Lawrence Berkeley National Laboratory"/>
            <person name="Steindorff A."/>
            <person name="Hensen N."/>
            <person name="Bonometti L."/>
            <person name="Westerberg I."/>
            <person name="Brannstrom I.O."/>
            <person name="Guillou S."/>
            <person name="Cros-Aarteil S."/>
            <person name="Calhoun S."/>
            <person name="Haridas S."/>
            <person name="Kuo A."/>
            <person name="Mondo S."/>
            <person name="Pangilinan J."/>
            <person name="Riley R."/>
            <person name="Labutti K."/>
            <person name="Andreopoulos B."/>
            <person name="Lipzen A."/>
            <person name="Chen C."/>
            <person name="Yanf M."/>
            <person name="Daum C."/>
            <person name="Ng V."/>
            <person name="Clum A."/>
            <person name="Ohm R."/>
            <person name="Martin F."/>
            <person name="Silar P."/>
            <person name="Natvig D."/>
            <person name="Lalanne C."/>
            <person name="Gautier V."/>
            <person name="Ament-Velasquez S.L."/>
            <person name="Kruys A."/>
            <person name="Hutchinson M.I."/>
            <person name="Powell A.J."/>
            <person name="Barry K."/>
            <person name="Miller A.N."/>
            <person name="Grigoriev I.V."/>
            <person name="Debuchy R."/>
            <person name="Gladieux P."/>
            <person name="Thoren M.H."/>
            <person name="Johannesson H."/>
        </authorList>
    </citation>
    <scope>NUCLEOTIDE SEQUENCE</scope>
    <source>
        <strain evidence="7">PSN243</strain>
    </source>
</reference>
<gene>
    <name evidence="7" type="ORF">QBC34DRAFT_479344</name>
</gene>